<dbReference type="EMBL" id="BLLF01004868">
    <property type="protein sequence ID" value="GFH30381.1"/>
    <property type="molecule type" value="Genomic_DNA"/>
</dbReference>
<keyword evidence="3" id="KW-1185">Reference proteome</keyword>
<keyword evidence="1" id="KW-0472">Membrane</keyword>
<name>A0A6A0ADN5_HAELA</name>
<dbReference type="Proteomes" id="UP000485058">
    <property type="component" value="Unassembled WGS sequence"/>
</dbReference>
<comment type="caution">
    <text evidence="2">The sequence shown here is derived from an EMBL/GenBank/DDBJ whole genome shotgun (WGS) entry which is preliminary data.</text>
</comment>
<keyword evidence="1" id="KW-1133">Transmembrane helix</keyword>
<evidence type="ECO:0000313" key="3">
    <source>
        <dbReference type="Proteomes" id="UP000485058"/>
    </source>
</evidence>
<protein>
    <submittedName>
        <fullName evidence="2">Uncharacterized protein</fullName>
    </submittedName>
</protein>
<gene>
    <name evidence="2" type="ORF">HaLaN_29228</name>
</gene>
<evidence type="ECO:0000313" key="2">
    <source>
        <dbReference type="EMBL" id="GFH30381.1"/>
    </source>
</evidence>
<organism evidence="2 3">
    <name type="scientific">Haematococcus lacustris</name>
    <name type="common">Green alga</name>
    <name type="synonym">Haematococcus pluvialis</name>
    <dbReference type="NCBI Taxonomy" id="44745"/>
    <lineage>
        <taxon>Eukaryota</taxon>
        <taxon>Viridiplantae</taxon>
        <taxon>Chlorophyta</taxon>
        <taxon>core chlorophytes</taxon>
        <taxon>Chlorophyceae</taxon>
        <taxon>CS clade</taxon>
        <taxon>Chlamydomonadales</taxon>
        <taxon>Haematococcaceae</taxon>
        <taxon>Haematococcus</taxon>
    </lineage>
</organism>
<keyword evidence="1" id="KW-0812">Transmembrane</keyword>
<dbReference type="AlphaFoldDB" id="A0A6A0ADN5"/>
<sequence>MPAQDPEVDLRVMLCTGVGLLAAAFLRPLMRTLAFVGLGAVLFFTYYQ</sequence>
<accession>A0A6A0ADN5</accession>
<feature type="non-terminal residue" evidence="2">
    <location>
        <position position="48"/>
    </location>
</feature>
<reference evidence="2 3" key="1">
    <citation type="submission" date="2020-02" db="EMBL/GenBank/DDBJ databases">
        <title>Draft genome sequence of Haematococcus lacustris strain NIES-144.</title>
        <authorList>
            <person name="Morimoto D."/>
            <person name="Nakagawa S."/>
            <person name="Yoshida T."/>
            <person name="Sawayama S."/>
        </authorList>
    </citation>
    <scope>NUCLEOTIDE SEQUENCE [LARGE SCALE GENOMIC DNA]</scope>
    <source>
        <strain evidence="2 3">NIES-144</strain>
    </source>
</reference>
<proteinExistence type="predicted"/>
<feature type="non-terminal residue" evidence="2">
    <location>
        <position position="1"/>
    </location>
</feature>
<feature type="transmembrane region" description="Helical" evidence="1">
    <location>
        <begin position="29"/>
        <end position="47"/>
    </location>
</feature>
<evidence type="ECO:0000256" key="1">
    <source>
        <dbReference type="SAM" id="Phobius"/>
    </source>
</evidence>